<dbReference type="PANTHER" id="PTHR31669:SF276">
    <property type="entry name" value="PROTEIN FAR1-RELATED SEQUENCE"/>
    <property type="match status" value="1"/>
</dbReference>
<feature type="domain" description="SWIM-type" evidence="8">
    <location>
        <begin position="636"/>
        <end position="672"/>
    </location>
</feature>
<comment type="similarity">
    <text evidence="1 6">Belongs to the FHY3/FAR1 family.</text>
</comment>
<comment type="function">
    <text evidence="6">Putative transcription activator involved in regulating light control of development.</text>
</comment>
<reference evidence="11" key="3">
    <citation type="journal article" date="2005" name="Nature">
        <title>The map-based sequence of the rice genome.</title>
        <authorList>
            <consortium name="International rice genome sequencing project (IRGSP)"/>
            <person name="Matsumoto T."/>
            <person name="Wu J."/>
            <person name="Kanamori H."/>
            <person name="Katayose Y."/>
            <person name="Fujisawa M."/>
            <person name="Namiki N."/>
            <person name="Mizuno H."/>
            <person name="Yamamoto K."/>
            <person name="Antonio B.A."/>
            <person name="Baba T."/>
            <person name="Sakata K."/>
            <person name="Nagamura Y."/>
            <person name="Aoki H."/>
            <person name="Arikawa K."/>
            <person name="Arita K."/>
            <person name="Bito T."/>
            <person name="Chiden Y."/>
            <person name="Fujitsuka N."/>
            <person name="Fukunaka R."/>
            <person name="Hamada M."/>
            <person name="Harada C."/>
            <person name="Hayashi A."/>
            <person name="Hijishita S."/>
            <person name="Honda M."/>
            <person name="Hosokawa S."/>
            <person name="Ichikawa Y."/>
            <person name="Idonuma A."/>
            <person name="Iijima M."/>
            <person name="Ikeda M."/>
            <person name="Ikeno M."/>
            <person name="Ito K."/>
            <person name="Ito S."/>
            <person name="Ito T."/>
            <person name="Ito Y."/>
            <person name="Ito Y."/>
            <person name="Iwabuchi A."/>
            <person name="Kamiya K."/>
            <person name="Karasawa W."/>
            <person name="Kurita K."/>
            <person name="Katagiri S."/>
            <person name="Kikuta A."/>
            <person name="Kobayashi H."/>
            <person name="Kobayashi N."/>
            <person name="Machita K."/>
            <person name="Maehara T."/>
            <person name="Masukawa M."/>
            <person name="Mizubayashi T."/>
            <person name="Mukai Y."/>
            <person name="Nagasaki H."/>
            <person name="Nagata Y."/>
            <person name="Naito S."/>
            <person name="Nakashima M."/>
            <person name="Nakama Y."/>
            <person name="Nakamichi Y."/>
            <person name="Nakamura M."/>
            <person name="Meguro A."/>
            <person name="Negishi M."/>
            <person name="Ohta I."/>
            <person name="Ohta T."/>
            <person name="Okamoto M."/>
            <person name="Ono N."/>
            <person name="Saji S."/>
            <person name="Sakaguchi M."/>
            <person name="Sakai K."/>
            <person name="Shibata M."/>
            <person name="Shimokawa T."/>
            <person name="Song J."/>
            <person name="Takazaki Y."/>
            <person name="Terasawa K."/>
            <person name="Tsugane M."/>
            <person name="Tsuji K."/>
            <person name="Ueda S."/>
            <person name="Waki K."/>
            <person name="Yamagata H."/>
            <person name="Yamamoto M."/>
            <person name="Yamamoto S."/>
            <person name="Yamane H."/>
            <person name="Yoshiki S."/>
            <person name="Yoshihara R."/>
            <person name="Yukawa K."/>
            <person name="Zhong H."/>
            <person name="Yano M."/>
            <person name="Yuan Q."/>
            <person name="Ouyang S."/>
            <person name="Liu J."/>
            <person name="Jones K.M."/>
            <person name="Gansberger K."/>
            <person name="Moffat K."/>
            <person name="Hill J."/>
            <person name="Bera J."/>
            <person name="Fadrosh D."/>
            <person name="Jin S."/>
            <person name="Johri S."/>
            <person name="Kim M."/>
            <person name="Overton L."/>
            <person name="Reardon M."/>
            <person name="Tsitrin T."/>
            <person name="Vuong H."/>
            <person name="Weaver B."/>
            <person name="Ciecko A."/>
            <person name="Tallon L."/>
            <person name="Jackson J."/>
            <person name="Pai G."/>
            <person name="Aken S.V."/>
            <person name="Utterback T."/>
            <person name="Reidmuller S."/>
            <person name="Feldblyum T."/>
            <person name="Hsiao J."/>
            <person name="Zismann V."/>
            <person name="Iobst S."/>
            <person name="de Vazeille A.R."/>
            <person name="Buell C.R."/>
            <person name="Ying K."/>
            <person name="Li Y."/>
            <person name="Lu T."/>
            <person name="Huang Y."/>
            <person name="Zhao Q."/>
            <person name="Feng Q."/>
            <person name="Zhang L."/>
            <person name="Zhu J."/>
            <person name="Weng Q."/>
            <person name="Mu J."/>
            <person name="Lu Y."/>
            <person name="Fan D."/>
            <person name="Liu Y."/>
            <person name="Guan J."/>
            <person name="Zhang Y."/>
            <person name="Yu S."/>
            <person name="Liu X."/>
            <person name="Zhang Y."/>
            <person name="Hong G."/>
            <person name="Han B."/>
            <person name="Choisne N."/>
            <person name="Demange N."/>
            <person name="Orjeda G."/>
            <person name="Samain S."/>
            <person name="Cattolico L."/>
            <person name="Pelletier E."/>
            <person name="Couloux A."/>
            <person name="Segurens B."/>
            <person name="Wincker P."/>
            <person name="D'Hont A."/>
            <person name="Scarpelli C."/>
            <person name="Weissenbach J."/>
            <person name="Salanoubat M."/>
            <person name="Quetier F."/>
            <person name="Yu Y."/>
            <person name="Kim H.R."/>
            <person name="Rambo T."/>
            <person name="Currie J."/>
            <person name="Collura K."/>
            <person name="Luo M."/>
            <person name="Yang T."/>
            <person name="Ammiraju J.S.S."/>
            <person name="Engler F."/>
            <person name="Soderlund C."/>
            <person name="Wing R.A."/>
            <person name="Palmer L.E."/>
            <person name="de la Bastide M."/>
            <person name="Spiegel L."/>
            <person name="Nascimento L."/>
            <person name="Zutavern T."/>
            <person name="O'Shaughnessy A."/>
            <person name="Dike S."/>
            <person name="Dedhia N."/>
            <person name="Preston R."/>
            <person name="Balija V."/>
            <person name="McCombie W.R."/>
            <person name="Chow T."/>
            <person name="Chen H."/>
            <person name="Chung M."/>
            <person name="Chen C."/>
            <person name="Shaw J."/>
            <person name="Wu H."/>
            <person name="Hsiao K."/>
            <person name="Chao Y."/>
            <person name="Chu M."/>
            <person name="Cheng C."/>
            <person name="Hour A."/>
            <person name="Lee P."/>
            <person name="Lin S."/>
            <person name="Lin Y."/>
            <person name="Liou J."/>
            <person name="Liu S."/>
            <person name="Hsing Y."/>
            <person name="Raghuvanshi S."/>
            <person name="Mohanty A."/>
            <person name="Bharti A.K."/>
            <person name="Gaur A."/>
            <person name="Gupta V."/>
            <person name="Kumar D."/>
            <person name="Ravi V."/>
            <person name="Vij S."/>
            <person name="Kapur A."/>
            <person name="Khurana P."/>
            <person name="Khurana P."/>
            <person name="Khurana J.P."/>
            <person name="Tyagi A.K."/>
            <person name="Gaikwad K."/>
            <person name="Singh A."/>
            <person name="Dalal V."/>
            <person name="Srivastava S."/>
            <person name="Dixit A."/>
            <person name="Pal A.K."/>
            <person name="Ghazi I.A."/>
            <person name="Yadav M."/>
            <person name="Pandit A."/>
            <person name="Bhargava A."/>
            <person name="Sureshbabu K."/>
            <person name="Batra K."/>
            <person name="Sharma T.R."/>
            <person name="Mohapatra T."/>
            <person name="Singh N.K."/>
            <person name="Messing J."/>
            <person name="Nelson A.B."/>
            <person name="Fuks G."/>
            <person name="Kavchok S."/>
            <person name="Keizer G."/>
            <person name="Linton E."/>
            <person name="Llaca V."/>
            <person name="Song R."/>
            <person name="Tanyolac B."/>
            <person name="Young S."/>
            <person name="Ho-Il K."/>
            <person name="Hahn J.H."/>
            <person name="Sangsakoo G."/>
            <person name="Vanavichit A."/>
            <person name="de Mattos Luiz.A.T."/>
            <person name="Zimmer P.D."/>
            <person name="Malone G."/>
            <person name="Dellagostin O."/>
            <person name="de Oliveira A.C."/>
            <person name="Bevan M."/>
            <person name="Bancroft I."/>
            <person name="Minx P."/>
            <person name="Cordum H."/>
            <person name="Wilson R."/>
            <person name="Cheng Z."/>
            <person name="Jin W."/>
            <person name="Jiang J."/>
            <person name="Leong S.A."/>
            <person name="Iwama H."/>
            <person name="Gojobori T."/>
            <person name="Itoh T."/>
            <person name="Niimura Y."/>
            <person name="Fujii Y."/>
            <person name="Habara T."/>
            <person name="Sakai H."/>
            <person name="Sato Y."/>
            <person name="Wilson G."/>
            <person name="Kumar K."/>
            <person name="McCouch S."/>
            <person name="Juretic N."/>
            <person name="Hoen D."/>
            <person name="Wright S."/>
            <person name="Bruskiewich R."/>
            <person name="Bureau T."/>
            <person name="Miyao A."/>
            <person name="Hirochika H."/>
            <person name="Nishikawa T."/>
            <person name="Kadowaki K."/>
            <person name="Sugiura M."/>
            <person name="Burr B."/>
            <person name="Sasaki T."/>
        </authorList>
    </citation>
    <scope>NUCLEOTIDE SEQUENCE [LARGE SCALE GENOMIC DNA]</scope>
    <source>
        <strain evidence="11">cv. Nipponbare</strain>
    </source>
</reference>
<feature type="region of interest" description="Disordered" evidence="7">
    <location>
        <begin position="768"/>
        <end position="794"/>
    </location>
</feature>
<keyword evidence="4 6" id="KW-0862">Zinc</keyword>
<evidence type="ECO:0000313" key="10">
    <source>
        <dbReference type="EMBL" id="AAT94016.1"/>
    </source>
</evidence>
<dbReference type="Pfam" id="PF10551">
    <property type="entry name" value="MULE"/>
    <property type="match status" value="1"/>
</dbReference>
<evidence type="ECO:0000256" key="4">
    <source>
        <dbReference type="ARBA" id="ARBA00022833"/>
    </source>
</evidence>
<dbReference type="Pfam" id="PF04434">
    <property type="entry name" value="SWIM"/>
    <property type="match status" value="1"/>
</dbReference>
<feature type="compositionally biased region" description="Acidic residues" evidence="7">
    <location>
        <begin position="814"/>
        <end position="829"/>
    </location>
</feature>
<dbReference type="SMR" id="Q6ATW8"/>
<dbReference type="PROSITE" id="PS50966">
    <property type="entry name" value="ZF_SWIM"/>
    <property type="match status" value="1"/>
</dbReference>
<evidence type="ECO:0000256" key="3">
    <source>
        <dbReference type="ARBA" id="ARBA00022771"/>
    </source>
</evidence>
<name>Q6ATW8_ORYSJ</name>
<accession>Q6ATW8</accession>
<feature type="compositionally biased region" description="Low complexity" evidence="7">
    <location>
        <begin position="1"/>
        <end position="22"/>
    </location>
</feature>
<feature type="compositionally biased region" description="Basic and acidic residues" evidence="7">
    <location>
        <begin position="860"/>
        <end position="881"/>
    </location>
</feature>
<dbReference type="Proteomes" id="UP000000763">
    <property type="component" value="Chromosome 5"/>
</dbReference>
<reference evidence="10" key="2">
    <citation type="submission" date="2004-08" db="EMBL/GenBank/DDBJ databases">
        <title>Oryza sativa PAC P0015C02 genomic sequence.</title>
        <authorList>
            <person name="Chow T.-Y."/>
            <person name="Hsing Y.-I.C."/>
            <person name="Chen C.-S."/>
            <person name="Chen H.-H."/>
            <person name="Liu S.-M."/>
            <person name="Chao Y.-T."/>
            <person name="Chang S.-J."/>
            <person name="Chen H.-C."/>
            <person name="Chen S.-K."/>
            <person name="Chen T.-R."/>
            <person name="Chen Y.-L."/>
            <person name="Cheng C.-H."/>
            <person name="Chung C.-I."/>
            <person name="Han S.-Y."/>
            <person name="Hsiao S.-H."/>
            <person name="Hsiung J.-N."/>
            <person name="Hsu C.-H."/>
            <person name="Huang J.-J."/>
            <person name="Kau P.-I."/>
            <person name="Lee M.-C."/>
            <person name="Leu H.-L."/>
            <person name="Li Y.-F."/>
            <person name="Lin S.-J."/>
            <person name="Lin Y.-C."/>
            <person name="Wu S.-W."/>
            <person name="Yu C.-Y."/>
            <person name="Yu S.-W."/>
            <person name="Wu H.-P."/>
            <person name="Shaw J.-F."/>
        </authorList>
    </citation>
    <scope>NUCLEOTIDE SEQUENCE</scope>
</reference>
<evidence type="ECO:0000313" key="11">
    <source>
        <dbReference type="Proteomes" id="UP000000763"/>
    </source>
</evidence>
<dbReference type="InterPro" id="IPR006564">
    <property type="entry name" value="Znf_PMZ"/>
</dbReference>
<evidence type="ECO:0000256" key="1">
    <source>
        <dbReference type="ARBA" id="ARBA00005889"/>
    </source>
</evidence>
<sequence>MSSARSVASPSAVRVGGVSSAPDVEQQKSVAAVGASSPVSSSKHHHMAKAEDGTITVNGDKQHNPAADRGSYQNPCWTETIFAKIAMEEEGWPEKGGEDHSGQPMDVVPLERIVVEGEEDSDLLPISLFDPAILLPKIGQTFNEDSHGYAFYNLYARFTGFGIRRSKNRYKDGGVKSMQEFCCIREGRDNSVTGPPTRIGYKAMVRLNRSSESQKWRVSAFVSEHNHEMKRDLQHTKHFRSHNFIDEGTKRNIKEMVDNGMTPTTMYGLLSGMHGGPSLTPFTRRAVTRMAYAIRRDECSNDVQKTLNFFREMQCRSKNFFYTIQIDGASRIKNIFWCHSLSRLSFDHFGDAITFDTTYQTNRYNMPFGIFVGVNNHFQTAIFGCALLREETIEAFKWLFQTFTDAMHGKRPAAILTDNCHQMEVAIKAVWPETIHRVCKWHVLKNAKENLGNIYSKRSSFKQEFHRVLNEPQTEAEFEKAWSDLMEQYNLESSVYLRRMWDMKKKWAPAYFREFFFARMSTTQRSESMNHVLKKYVKPSSSLHGFAKRYENFYNDRIEAEDAEEHDTYNEKVSTLTSSPIEKHASRVYTRGEFSRFKEQFKLSFSFMVYHTSDQHVLQLVHIGDDTLQSWGSKEFKVQVDLTEQDLSCGCKLFEHLGIICSHIIRVMVQYGFTEIPKKYILKRWTKDARDSIPKHLEESYLKDKEAASSRTYRNTLLHKSALDMVRLGGTSSETYEKTVEVLTKLIGELQVMCTSQVVNNKEIHCGDRTIGKKPTGVQLDDSVDSSDSEHGMSDEFCVADEDGIGQDVSAGEDSVDVDMTDVNEEDILPPEVRRSRGRPRSTRLMSKGETSSKAKKKKASESTSKDESKNHAKGKKESTKQIRYCKQCGGHGHYKSTCGRKSSYERRK</sequence>
<keyword evidence="6" id="KW-0539">Nucleus</keyword>
<dbReference type="EMBL" id="AC121364">
    <property type="protein sequence ID" value="AAT93956.1"/>
    <property type="molecule type" value="Genomic_DNA"/>
</dbReference>
<evidence type="ECO:0000313" key="9">
    <source>
        <dbReference type="EMBL" id="AAT93956.1"/>
    </source>
</evidence>
<feature type="compositionally biased region" description="Low complexity" evidence="7">
    <location>
        <begin position="29"/>
        <end position="41"/>
    </location>
</feature>
<reference evidence="9" key="1">
    <citation type="submission" date="2004-08" db="EMBL/GenBank/DDBJ databases">
        <title>Oryza sativa BAC OSJNBa0052E20 genomic sequence.</title>
        <authorList>
            <person name="Chow T.-Y."/>
            <person name="Hsing Y.-I.C."/>
            <person name="Chen C.-S."/>
            <person name="Chen H.-H."/>
            <person name="Liu S.-M."/>
            <person name="Chao Y.-T."/>
            <person name="Chang S.-J."/>
            <person name="Chen H.-C."/>
            <person name="Chen S.-K."/>
            <person name="Chen T.-R."/>
            <person name="Chen Y.-L."/>
            <person name="Cheng C.-H."/>
            <person name="Chung C.-I."/>
            <person name="Han S.-Y."/>
            <person name="Hsiao S.-H."/>
            <person name="Hsiung J.-N."/>
            <person name="Hsu C.-H."/>
            <person name="Huang J.-J."/>
            <person name="Kau P.-I."/>
            <person name="Lee M.-C."/>
            <person name="Leu H.-L."/>
            <person name="Li Y.-F."/>
            <person name="Lin S.-J."/>
            <person name="Lin Y.-C."/>
            <person name="Wu S.-W."/>
            <person name="Yu C.-Y."/>
            <person name="Yu S.-W."/>
            <person name="Wu H.-P."/>
            <person name="Shaw J.-F."/>
        </authorList>
    </citation>
    <scope>NUCLEOTIDE SEQUENCE</scope>
</reference>
<evidence type="ECO:0000256" key="7">
    <source>
        <dbReference type="SAM" id="MobiDB-lite"/>
    </source>
</evidence>
<organism evidence="10 11">
    <name type="scientific">Oryza sativa subsp. japonica</name>
    <name type="common">Rice</name>
    <dbReference type="NCBI Taxonomy" id="39947"/>
    <lineage>
        <taxon>Eukaryota</taxon>
        <taxon>Viridiplantae</taxon>
        <taxon>Streptophyta</taxon>
        <taxon>Embryophyta</taxon>
        <taxon>Tracheophyta</taxon>
        <taxon>Spermatophyta</taxon>
        <taxon>Magnoliopsida</taxon>
        <taxon>Liliopsida</taxon>
        <taxon>Poales</taxon>
        <taxon>Poaceae</taxon>
        <taxon>BOP clade</taxon>
        <taxon>Oryzoideae</taxon>
        <taxon>Oryzeae</taxon>
        <taxon>Oryzinae</taxon>
        <taxon>Oryza</taxon>
        <taxon>Oryza sativa</taxon>
    </lineage>
</organism>
<feature type="region of interest" description="Disordered" evidence="7">
    <location>
        <begin position="808"/>
        <end position="909"/>
    </location>
</feature>
<dbReference type="AlphaFoldDB" id="Q6ATW8"/>
<proteinExistence type="inferred from homology"/>
<dbReference type="InterPro" id="IPR031052">
    <property type="entry name" value="FHY3/FAR1"/>
</dbReference>
<dbReference type="GO" id="GO:0006355">
    <property type="term" value="P:regulation of DNA-templated transcription"/>
    <property type="evidence" value="ECO:0007669"/>
    <property type="project" value="UniProtKB-UniRule"/>
</dbReference>
<gene>
    <name evidence="9" type="ORF">OSJNBa0052E20.13</name>
    <name evidence="10" type="ORF">P0015C02.8</name>
</gene>
<dbReference type="SMART" id="SM00575">
    <property type="entry name" value="ZnF_PMZ"/>
    <property type="match status" value="1"/>
</dbReference>
<dbReference type="GO" id="GO:0005634">
    <property type="term" value="C:nucleus"/>
    <property type="evidence" value="ECO:0007669"/>
    <property type="project" value="UniProtKB-SubCell"/>
</dbReference>
<evidence type="ECO:0000259" key="8">
    <source>
        <dbReference type="PROSITE" id="PS50966"/>
    </source>
</evidence>
<reference evidence="11" key="4">
    <citation type="journal article" date="2008" name="Nucleic Acids Res.">
        <title>The rice annotation project database (RAP-DB): 2008 update.</title>
        <authorList>
            <consortium name="The rice annotation project (RAP)"/>
        </authorList>
    </citation>
    <scope>GENOME REANNOTATION</scope>
    <source>
        <strain evidence="11">cv. Nipponbare</strain>
    </source>
</reference>
<keyword evidence="3 5" id="KW-0863">Zinc-finger</keyword>
<dbReference type="InterPro" id="IPR007527">
    <property type="entry name" value="Znf_SWIM"/>
</dbReference>
<dbReference type="PANTHER" id="PTHR31669">
    <property type="entry name" value="PROTEIN FAR1-RELATED SEQUENCE 10-RELATED"/>
    <property type="match status" value="1"/>
</dbReference>
<protein>
    <recommendedName>
        <fullName evidence="6">Protein FAR1-RELATED SEQUENCE</fullName>
    </recommendedName>
</protein>
<feature type="region of interest" description="Disordered" evidence="7">
    <location>
        <begin position="1"/>
        <end position="72"/>
    </location>
</feature>
<dbReference type="InterPro" id="IPR018289">
    <property type="entry name" value="MULE_transposase_dom"/>
</dbReference>
<dbReference type="GO" id="GO:0008270">
    <property type="term" value="F:zinc ion binding"/>
    <property type="evidence" value="ECO:0007669"/>
    <property type="project" value="UniProtKB-UniRule"/>
</dbReference>
<dbReference type="EMBL" id="AC135423">
    <property type="protein sequence ID" value="AAT94016.1"/>
    <property type="molecule type" value="Genomic_DNA"/>
</dbReference>
<evidence type="ECO:0000256" key="2">
    <source>
        <dbReference type="ARBA" id="ARBA00022723"/>
    </source>
</evidence>
<comment type="subcellular location">
    <subcellularLocation>
        <location evidence="6">Nucleus</location>
    </subcellularLocation>
</comment>
<keyword evidence="2 6" id="KW-0479">Metal-binding</keyword>
<evidence type="ECO:0000256" key="5">
    <source>
        <dbReference type="PROSITE-ProRule" id="PRU00325"/>
    </source>
</evidence>
<evidence type="ECO:0000256" key="6">
    <source>
        <dbReference type="RuleBase" id="RU367018"/>
    </source>
</evidence>
<dbReference type="Pfam" id="PF03101">
    <property type="entry name" value="FAR1"/>
    <property type="match status" value="1"/>
</dbReference>
<dbReference type="InterPro" id="IPR004330">
    <property type="entry name" value="FAR1_DNA_bnd_dom"/>
</dbReference>